<dbReference type="GO" id="GO:0007254">
    <property type="term" value="P:JNK cascade"/>
    <property type="evidence" value="ECO:0007669"/>
    <property type="project" value="TreeGrafter"/>
</dbReference>
<dbReference type="AlphaFoldDB" id="A0A903V2H7"/>
<keyword evidence="11" id="KW-0460">Magnesium</keyword>
<evidence type="ECO:0000256" key="9">
    <source>
        <dbReference type="ARBA" id="ARBA00022777"/>
    </source>
</evidence>
<evidence type="ECO:0000256" key="4">
    <source>
        <dbReference type="ARBA" id="ARBA00017660"/>
    </source>
</evidence>
<evidence type="ECO:0000313" key="17">
    <source>
        <dbReference type="EnsemblMetazoa" id="AAEL018130-PB"/>
    </source>
</evidence>
<dbReference type="InterPro" id="IPR001245">
    <property type="entry name" value="Ser-Thr/Tyr_kinase_cat_dom"/>
</dbReference>
<dbReference type="GO" id="GO:0046872">
    <property type="term" value="F:metal ion binding"/>
    <property type="evidence" value="ECO:0007669"/>
    <property type="project" value="UniProtKB-KW"/>
</dbReference>
<evidence type="ECO:0000256" key="2">
    <source>
        <dbReference type="ARBA" id="ARBA00006529"/>
    </source>
</evidence>
<protein>
    <recommendedName>
        <fullName evidence="4">Mitogen-activated protein kinase kinase kinase 7</fullName>
        <ecNumber evidence="3">2.7.11.25</ecNumber>
    </recommendedName>
</protein>
<dbReference type="OrthoDB" id="10261027at2759"/>
<feature type="region of interest" description="Disordered" evidence="15">
    <location>
        <begin position="636"/>
        <end position="708"/>
    </location>
</feature>
<dbReference type="PROSITE" id="PS00107">
    <property type="entry name" value="PROTEIN_KINASE_ATP"/>
    <property type="match status" value="1"/>
</dbReference>
<feature type="binding site" evidence="14">
    <location>
        <position position="51"/>
    </location>
    <ligand>
        <name>ATP</name>
        <dbReference type="ChEBI" id="CHEBI:30616"/>
    </ligand>
</feature>
<dbReference type="PROSITE" id="PS50011">
    <property type="entry name" value="PROTEIN_KINASE_DOM"/>
    <property type="match status" value="1"/>
</dbReference>
<evidence type="ECO:0000256" key="3">
    <source>
        <dbReference type="ARBA" id="ARBA00012406"/>
    </source>
</evidence>
<comment type="similarity">
    <text evidence="2">Belongs to the protein kinase superfamily. STE Ser/Thr protein kinase family. MAP kinase kinase kinase subfamily.</text>
</comment>
<evidence type="ECO:0000256" key="15">
    <source>
        <dbReference type="SAM" id="MobiDB-lite"/>
    </source>
</evidence>
<dbReference type="GO" id="GO:0006955">
    <property type="term" value="P:immune response"/>
    <property type="evidence" value="ECO:0007669"/>
    <property type="project" value="TreeGrafter"/>
</dbReference>
<accession>A0A903V2H7</accession>
<dbReference type="InterPro" id="IPR017441">
    <property type="entry name" value="Protein_kinase_ATP_BS"/>
</dbReference>
<keyword evidence="8 14" id="KW-0547">Nucleotide-binding</keyword>
<comment type="cofactor">
    <cofactor evidence="1">
        <name>Mg(2+)</name>
        <dbReference type="ChEBI" id="CHEBI:18420"/>
    </cofactor>
</comment>
<dbReference type="GO" id="GO:0019899">
    <property type="term" value="F:enzyme binding"/>
    <property type="evidence" value="ECO:0007669"/>
    <property type="project" value="UniProtKB-ARBA"/>
</dbReference>
<keyword evidence="6" id="KW-0808">Transferase</keyword>
<dbReference type="EC" id="2.7.11.25" evidence="3"/>
<dbReference type="Gene3D" id="3.30.200.20">
    <property type="entry name" value="Phosphorylase Kinase, domain 1"/>
    <property type="match status" value="1"/>
</dbReference>
<evidence type="ECO:0000256" key="10">
    <source>
        <dbReference type="ARBA" id="ARBA00022840"/>
    </source>
</evidence>
<dbReference type="PANTHER" id="PTHR46716:SF1">
    <property type="entry name" value="MITOGEN-ACTIVATED PROTEIN KINASE KINASE KINASE 7"/>
    <property type="match status" value="1"/>
</dbReference>
<evidence type="ECO:0000259" key="16">
    <source>
        <dbReference type="PROSITE" id="PS50011"/>
    </source>
</evidence>
<dbReference type="Gene3D" id="1.10.510.10">
    <property type="entry name" value="Transferase(Phosphotransferase) domain 1"/>
    <property type="match status" value="1"/>
</dbReference>
<dbReference type="PROSITE" id="PS00108">
    <property type="entry name" value="PROTEIN_KINASE_ST"/>
    <property type="match status" value="1"/>
</dbReference>
<feature type="domain" description="Protein kinase" evidence="16">
    <location>
        <begin position="24"/>
        <end position="275"/>
    </location>
</feature>
<dbReference type="GO" id="GO:0006950">
    <property type="term" value="P:response to stress"/>
    <property type="evidence" value="ECO:0007669"/>
    <property type="project" value="UniProtKB-ARBA"/>
</dbReference>
<dbReference type="SMART" id="SM00220">
    <property type="entry name" value="S_TKc"/>
    <property type="match status" value="1"/>
</dbReference>
<dbReference type="EnsemblMetazoa" id="AAEL018130-RB">
    <property type="protein sequence ID" value="AAEL018130-PB"/>
    <property type="gene ID" value="AAEL018130"/>
</dbReference>
<keyword evidence="9" id="KW-0418">Kinase</keyword>
<comment type="catalytic activity">
    <reaction evidence="12">
        <text>L-threonyl-[protein] + ATP = O-phospho-L-threonyl-[protein] + ADP + H(+)</text>
        <dbReference type="Rhea" id="RHEA:46608"/>
        <dbReference type="Rhea" id="RHEA-COMP:11060"/>
        <dbReference type="Rhea" id="RHEA-COMP:11605"/>
        <dbReference type="ChEBI" id="CHEBI:15378"/>
        <dbReference type="ChEBI" id="CHEBI:30013"/>
        <dbReference type="ChEBI" id="CHEBI:30616"/>
        <dbReference type="ChEBI" id="CHEBI:61977"/>
        <dbReference type="ChEBI" id="CHEBI:456216"/>
        <dbReference type="EC" id="2.7.11.25"/>
    </reaction>
</comment>
<evidence type="ECO:0000256" key="13">
    <source>
        <dbReference type="ARBA" id="ARBA00048329"/>
    </source>
</evidence>
<dbReference type="InterPro" id="IPR000719">
    <property type="entry name" value="Prot_kinase_dom"/>
</dbReference>
<comment type="catalytic activity">
    <reaction evidence="13">
        <text>L-seryl-[protein] + ATP = O-phospho-L-seryl-[protein] + ADP + H(+)</text>
        <dbReference type="Rhea" id="RHEA:17989"/>
        <dbReference type="Rhea" id="RHEA-COMP:9863"/>
        <dbReference type="Rhea" id="RHEA-COMP:11604"/>
        <dbReference type="ChEBI" id="CHEBI:15378"/>
        <dbReference type="ChEBI" id="CHEBI:29999"/>
        <dbReference type="ChEBI" id="CHEBI:30616"/>
        <dbReference type="ChEBI" id="CHEBI:83421"/>
        <dbReference type="ChEBI" id="CHEBI:456216"/>
        <dbReference type="EC" id="2.7.11.25"/>
    </reaction>
</comment>
<keyword evidence="7" id="KW-0479">Metal-binding</keyword>
<gene>
    <name evidence="17" type="primary">5568685</name>
</gene>
<evidence type="ECO:0000256" key="6">
    <source>
        <dbReference type="ARBA" id="ARBA00022679"/>
    </source>
</evidence>
<evidence type="ECO:0000256" key="5">
    <source>
        <dbReference type="ARBA" id="ARBA00022527"/>
    </source>
</evidence>
<dbReference type="FunFam" id="1.10.510.10:FF:000143">
    <property type="entry name" value="Mitogen-activated protein kinase kinase kinase 7"/>
    <property type="match status" value="1"/>
</dbReference>
<feature type="region of interest" description="Disordered" evidence="15">
    <location>
        <begin position="404"/>
        <end position="429"/>
    </location>
</feature>
<sequence length="708" mass="78888">MAVQRSSMADSLPSFVTEIDINEIETIGTVGKGSFGTVNKAKWQNKYVAVKYIEVEADRDAFITEVCQLSRVAHPNIIGLYGACTRRPTVCLVMEYADGGSLHSVLHCRPKPHYTAAHAMSWARQCAEGVAYLHDMRPKAMIHRDLKPPNLLLVKNGTVLKICDFGTVTDKSTRMTNNKGSAAWMAPEVFEGSTYTEKCDVFSWGIILWEVIAREQPFENLENPYSILWKVHQGCRPPLIVGCPKPIEQLMTSCWNQDPRKRPSMQDVVDQMNHLCRLFTGEDEPIVYPDEVDDDEVSSYSHDNSTLESNHHDTGSILDSYVARNHGTITCYSPANTNASNYSRSYRPNDYRISLARNVYSRGSDYGRYPVGNDSFGSLHYPRNTRPSMGGYVAPDYSHRNTALRRNRGRSPPPHAAESNSNDASPVPYRMKNPLSVDIDPTMTWKDVTTGEPLRDLVENSSNNQGTERLVVTRRNNVPIDNNLPCATTVSTTVAPSKLSAGNANFSTSMTNTSGGVNITSVAGMTRPVSSSSSTDTSLDYKSLNSILDDNLRPLTPIQGNLPSEQIHDEHRKLVQEYWEIQTQIVTSQALRDNLQANMPAEELRLKKEYLKKLEEKEALIKFKATLQQQLDERRRMAANAQAHTPSAVRIQQNQHQQSVPGTVAGSPTRPIQRQDSANDSTWVLVNRTDIDTDQTQPEATGGGNNPS</sequence>
<evidence type="ECO:0000256" key="14">
    <source>
        <dbReference type="PROSITE-ProRule" id="PRU10141"/>
    </source>
</evidence>
<name>A0A903V2H7_AEDAE</name>
<dbReference type="InterPro" id="IPR008271">
    <property type="entry name" value="Ser/Thr_kinase_AS"/>
</dbReference>
<dbReference type="InterPro" id="IPR011009">
    <property type="entry name" value="Kinase-like_dom_sf"/>
</dbReference>
<feature type="compositionally biased region" description="Polar residues" evidence="15">
    <location>
        <begin position="670"/>
        <end position="684"/>
    </location>
</feature>
<reference evidence="17" key="2">
    <citation type="submission" date="2022-10" db="UniProtKB">
        <authorList>
            <consortium name="EnsemblMetazoa"/>
        </authorList>
    </citation>
    <scope>IDENTIFICATION</scope>
    <source>
        <strain evidence="17">LVP_AGWG</strain>
    </source>
</reference>
<organism evidence="17 18">
    <name type="scientific">Aedes aegypti</name>
    <name type="common">Yellowfever mosquito</name>
    <name type="synonym">Culex aegypti</name>
    <dbReference type="NCBI Taxonomy" id="7159"/>
    <lineage>
        <taxon>Eukaryota</taxon>
        <taxon>Metazoa</taxon>
        <taxon>Ecdysozoa</taxon>
        <taxon>Arthropoda</taxon>
        <taxon>Hexapoda</taxon>
        <taxon>Insecta</taxon>
        <taxon>Pterygota</taxon>
        <taxon>Neoptera</taxon>
        <taxon>Endopterygota</taxon>
        <taxon>Diptera</taxon>
        <taxon>Nematocera</taxon>
        <taxon>Culicoidea</taxon>
        <taxon>Culicidae</taxon>
        <taxon>Culicinae</taxon>
        <taxon>Aedini</taxon>
        <taxon>Aedes</taxon>
        <taxon>Stegomyia</taxon>
    </lineage>
</organism>
<evidence type="ECO:0000256" key="12">
    <source>
        <dbReference type="ARBA" id="ARBA00047559"/>
    </source>
</evidence>
<proteinExistence type="inferred from homology"/>
<reference evidence="17 18" key="1">
    <citation type="submission" date="2017-06" db="EMBL/GenBank/DDBJ databases">
        <title>Aedes aegypti genome working group (AGWG) sequencing and assembly.</title>
        <authorList>
            <consortium name="Aedes aegypti Genome Working Group (AGWG)"/>
            <person name="Matthews B.J."/>
        </authorList>
    </citation>
    <scope>NUCLEOTIDE SEQUENCE [LARGE SCALE GENOMIC DNA]</scope>
    <source>
        <strain evidence="17 18">LVP_AGWG</strain>
    </source>
</reference>
<keyword evidence="10 14" id="KW-0067">ATP-binding</keyword>
<keyword evidence="18" id="KW-1185">Reference proteome</keyword>
<dbReference type="CDD" id="cd14058">
    <property type="entry name" value="STKc_TAK1"/>
    <property type="match status" value="1"/>
</dbReference>
<dbReference type="Pfam" id="PF07714">
    <property type="entry name" value="PK_Tyr_Ser-Thr"/>
    <property type="match status" value="1"/>
</dbReference>
<evidence type="ECO:0000256" key="8">
    <source>
        <dbReference type="ARBA" id="ARBA00022741"/>
    </source>
</evidence>
<feature type="compositionally biased region" description="Polar residues" evidence="15">
    <location>
        <begin position="642"/>
        <end position="661"/>
    </location>
</feature>
<dbReference type="PANTHER" id="PTHR46716">
    <property type="entry name" value="MITOGEN-ACTIVATED PROTEIN KINASE KINASE KINASE 7"/>
    <property type="match status" value="1"/>
</dbReference>
<dbReference type="Proteomes" id="UP000008820">
    <property type="component" value="Chromosome 1"/>
</dbReference>
<dbReference type="PRINTS" id="PR00109">
    <property type="entry name" value="TYRKINASE"/>
</dbReference>
<dbReference type="GO" id="GO:0009893">
    <property type="term" value="P:positive regulation of metabolic process"/>
    <property type="evidence" value="ECO:0007669"/>
    <property type="project" value="UniProtKB-ARBA"/>
</dbReference>
<evidence type="ECO:0000256" key="7">
    <source>
        <dbReference type="ARBA" id="ARBA00022723"/>
    </source>
</evidence>
<dbReference type="GO" id="GO:0043410">
    <property type="term" value="P:positive regulation of MAPK cascade"/>
    <property type="evidence" value="ECO:0007669"/>
    <property type="project" value="UniProtKB-ARBA"/>
</dbReference>
<evidence type="ECO:0000256" key="1">
    <source>
        <dbReference type="ARBA" id="ARBA00001946"/>
    </source>
</evidence>
<evidence type="ECO:0000256" key="11">
    <source>
        <dbReference type="ARBA" id="ARBA00022842"/>
    </source>
</evidence>
<dbReference type="GO" id="GO:0004709">
    <property type="term" value="F:MAP kinase kinase kinase activity"/>
    <property type="evidence" value="ECO:0007669"/>
    <property type="project" value="UniProtKB-EC"/>
</dbReference>
<dbReference type="GO" id="GO:0043123">
    <property type="term" value="P:positive regulation of canonical NF-kappaB signal transduction"/>
    <property type="evidence" value="ECO:0007669"/>
    <property type="project" value="TreeGrafter"/>
</dbReference>
<evidence type="ECO:0000313" key="18">
    <source>
        <dbReference type="Proteomes" id="UP000008820"/>
    </source>
</evidence>
<dbReference type="SUPFAM" id="SSF56112">
    <property type="entry name" value="Protein kinase-like (PK-like)"/>
    <property type="match status" value="1"/>
</dbReference>
<keyword evidence="5" id="KW-0723">Serine/threonine-protein kinase</keyword>
<dbReference type="GO" id="GO:0005524">
    <property type="term" value="F:ATP binding"/>
    <property type="evidence" value="ECO:0007669"/>
    <property type="project" value="UniProtKB-UniRule"/>
</dbReference>